<gene>
    <name evidence="2" type="ORF">LZC94_03365</name>
</gene>
<dbReference type="NCBIfam" id="TIGR01764">
    <property type="entry name" value="excise"/>
    <property type="match status" value="1"/>
</dbReference>
<keyword evidence="3" id="KW-1185">Reference proteome</keyword>
<dbReference type="RefSeq" id="WP_394825944.1">
    <property type="nucleotide sequence ID" value="NZ_CP089984.1"/>
</dbReference>
<dbReference type="InterPro" id="IPR010093">
    <property type="entry name" value="SinI_DNA-bd"/>
</dbReference>
<evidence type="ECO:0000259" key="1">
    <source>
        <dbReference type="Pfam" id="PF12728"/>
    </source>
</evidence>
<sequence length="153" mass="17287">MQTNALKVPSRRDSQEAQEALRLLNGLRRQKQHKLPRVRIRPEGSHADVAVALPMEAFELFLEILGQMANGNAVTIIPVHAELTTQQAAELLNVSRPHVVALLEQDKIPHRMVGTHRRIRVADLIEFKRKDDAEREAALQELSAEAQKHDLGY</sequence>
<evidence type="ECO:0000313" key="2">
    <source>
        <dbReference type="EMBL" id="WXB16319.1"/>
    </source>
</evidence>
<dbReference type="EMBL" id="CP089984">
    <property type="protein sequence ID" value="WXB16319.1"/>
    <property type="molecule type" value="Genomic_DNA"/>
</dbReference>
<protein>
    <submittedName>
        <fullName evidence="2">Helix-turn-helix domain-containing protein</fullName>
    </submittedName>
</protein>
<reference evidence="2 3" key="1">
    <citation type="submission" date="2021-12" db="EMBL/GenBank/DDBJ databases">
        <title>Discovery of the Pendulisporaceae a myxobacterial family with distinct sporulation behavior and unique specialized metabolism.</title>
        <authorList>
            <person name="Garcia R."/>
            <person name="Popoff A."/>
            <person name="Bader C.D."/>
            <person name="Loehr J."/>
            <person name="Walesch S."/>
            <person name="Walt C."/>
            <person name="Boldt J."/>
            <person name="Bunk B."/>
            <person name="Haeckl F.J.F.P.J."/>
            <person name="Gunesch A.P."/>
            <person name="Birkelbach J."/>
            <person name="Nuebel U."/>
            <person name="Pietschmann T."/>
            <person name="Bach T."/>
            <person name="Mueller R."/>
        </authorList>
    </citation>
    <scope>NUCLEOTIDE SEQUENCE [LARGE SCALE GENOMIC DNA]</scope>
    <source>
        <strain evidence="2 3">MSr11954</strain>
    </source>
</reference>
<name>A0ABZ2M3E5_9BACT</name>
<accession>A0ABZ2M3E5</accession>
<dbReference type="Pfam" id="PF12728">
    <property type="entry name" value="HTH_17"/>
    <property type="match status" value="1"/>
</dbReference>
<evidence type="ECO:0000313" key="3">
    <source>
        <dbReference type="Proteomes" id="UP001370348"/>
    </source>
</evidence>
<dbReference type="InterPro" id="IPR041657">
    <property type="entry name" value="HTH_17"/>
</dbReference>
<proteinExistence type="predicted"/>
<dbReference type="Proteomes" id="UP001370348">
    <property type="component" value="Chromosome"/>
</dbReference>
<organism evidence="2 3">
    <name type="scientific">Pendulispora albinea</name>
    <dbReference type="NCBI Taxonomy" id="2741071"/>
    <lineage>
        <taxon>Bacteria</taxon>
        <taxon>Pseudomonadati</taxon>
        <taxon>Myxococcota</taxon>
        <taxon>Myxococcia</taxon>
        <taxon>Myxococcales</taxon>
        <taxon>Sorangiineae</taxon>
        <taxon>Pendulisporaceae</taxon>
        <taxon>Pendulispora</taxon>
    </lineage>
</organism>
<feature type="domain" description="Helix-turn-helix" evidence="1">
    <location>
        <begin position="83"/>
        <end position="130"/>
    </location>
</feature>